<evidence type="ECO:0000256" key="1">
    <source>
        <dbReference type="SAM" id="MobiDB-lite"/>
    </source>
</evidence>
<evidence type="ECO:0000313" key="3">
    <source>
        <dbReference type="Proteomes" id="UP000236333"/>
    </source>
</evidence>
<gene>
    <name evidence="2" type="ORF">TSOC_009267</name>
</gene>
<reference evidence="2 3" key="1">
    <citation type="journal article" date="2017" name="Mol. Biol. Evol.">
        <title>The 4-celled Tetrabaena socialis nuclear genome reveals the essential components for genetic control of cell number at the origin of multicellularity in the volvocine lineage.</title>
        <authorList>
            <person name="Featherston J."/>
            <person name="Arakaki Y."/>
            <person name="Hanschen E.R."/>
            <person name="Ferris P.J."/>
            <person name="Michod R.E."/>
            <person name="Olson B.J.S.C."/>
            <person name="Nozaki H."/>
            <person name="Durand P.M."/>
        </authorList>
    </citation>
    <scope>NUCLEOTIDE SEQUENCE [LARGE SCALE GENOMIC DNA]</scope>
    <source>
        <strain evidence="2 3">NIES-571</strain>
    </source>
</reference>
<name>A0A2J7ZW88_9CHLO</name>
<comment type="caution">
    <text evidence="2">The sequence shown here is derived from an EMBL/GenBank/DDBJ whole genome shotgun (WGS) entry which is preliminary data.</text>
</comment>
<protein>
    <submittedName>
        <fullName evidence="2">Uncharacterized protein</fullName>
    </submittedName>
</protein>
<dbReference type="EMBL" id="PGGS01000380">
    <property type="protein sequence ID" value="PNH04530.1"/>
    <property type="molecule type" value="Genomic_DNA"/>
</dbReference>
<sequence length="279" mass="29826">MFLISILAKRTPKSHAPPPVGDGASLPRHRAPALSTAPSESPVDKVYYNLAACASVPTGTSPPSLPIMEVEHEGDNSNARREQAIAGAQELGAQMSGPVMHAYMQFLELAQRLLGRSEGAEAKFDTLINLASALNGKFDMLAGILEKLVADKTAVDPLLKELEAIHAMVVDLKLQTALASGCNIEDILKSAKVGDVPVSSEAITAYMEGRRADNSGAGPSTPGTRRREEAGWQTKRARTDRQQPGTSTVKKCNKCNAICRDGYRAHNAVCPNNRASKRD</sequence>
<feature type="region of interest" description="Disordered" evidence="1">
    <location>
        <begin position="208"/>
        <end position="249"/>
    </location>
</feature>
<feature type="region of interest" description="Disordered" evidence="1">
    <location>
        <begin position="12"/>
        <end position="39"/>
    </location>
</feature>
<accession>A0A2J7ZW88</accession>
<evidence type="ECO:0000313" key="2">
    <source>
        <dbReference type="EMBL" id="PNH04530.1"/>
    </source>
</evidence>
<proteinExistence type="predicted"/>
<dbReference type="AlphaFoldDB" id="A0A2J7ZW88"/>
<keyword evidence="3" id="KW-1185">Reference proteome</keyword>
<organism evidence="2 3">
    <name type="scientific">Tetrabaena socialis</name>
    <dbReference type="NCBI Taxonomy" id="47790"/>
    <lineage>
        <taxon>Eukaryota</taxon>
        <taxon>Viridiplantae</taxon>
        <taxon>Chlorophyta</taxon>
        <taxon>core chlorophytes</taxon>
        <taxon>Chlorophyceae</taxon>
        <taxon>CS clade</taxon>
        <taxon>Chlamydomonadales</taxon>
        <taxon>Tetrabaenaceae</taxon>
        <taxon>Tetrabaena</taxon>
    </lineage>
</organism>
<dbReference type="Proteomes" id="UP000236333">
    <property type="component" value="Unassembled WGS sequence"/>
</dbReference>